<dbReference type="EMBL" id="JALNMH010000006">
    <property type="protein sequence ID" value="MCK7593649.1"/>
    <property type="molecule type" value="Genomic_DNA"/>
</dbReference>
<comment type="caution">
    <text evidence="2">The sequence shown here is derived from an EMBL/GenBank/DDBJ whole genome shotgun (WGS) entry which is preliminary data.</text>
</comment>
<accession>A0ABT0GGI4</accession>
<protein>
    <submittedName>
        <fullName evidence="2">DUF2244 domain-containing protein</fullName>
    </submittedName>
</protein>
<proteinExistence type="predicted"/>
<evidence type="ECO:0000313" key="2">
    <source>
        <dbReference type="EMBL" id="MCK7593649.1"/>
    </source>
</evidence>
<keyword evidence="1" id="KW-0812">Transmembrane</keyword>
<dbReference type="Pfam" id="PF10003">
    <property type="entry name" value="DUF2244"/>
    <property type="match status" value="1"/>
</dbReference>
<keyword evidence="1" id="KW-0472">Membrane</keyword>
<evidence type="ECO:0000313" key="3">
    <source>
        <dbReference type="Proteomes" id="UP001431449"/>
    </source>
</evidence>
<dbReference type="Proteomes" id="UP001431449">
    <property type="component" value="Unassembled WGS sequence"/>
</dbReference>
<organism evidence="2 3">
    <name type="scientific">Pseudomarimonas salicorniae</name>
    <dbReference type="NCBI Taxonomy" id="2933270"/>
    <lineage>
        <taxon>Bacteria</taxon>
        <taxon>Pseudomonadati</taxon>
        <taxon>Pseudomonadota</taxon>
        <taxon>Gammaproteobacteria</taxon>
        <taxon>Lysobacterales</taxon>
        <taxon>Lysobacteraceae</taxon>
        <taxon>Pseudomarimonas</taxon>
    </lineage>
</organism>
<keyword evidence="3" id="KW-1185">Reference proteome</keyword>
<reference evidence="2" key="1">
    <citation type="submission" date="2022-04" db="EMBL/GenBank/DDBJ databases">
        <title>Lysobacter sp. CAU 1642 isolated from sea sand.</title>
        <authorList>
            <person name="Kim W."/>
        </authorList>
    </citation>
    <scope>NUCLEOTIDE SEQUENCE</scope>
    <source>
        <strain evidence="2">CAU 1642</strain>
    </source>
</reference>
<feature type="transmembrane region" description="Helical" evidence="1">
    <location>
        <begin position="29"/>
        <end position="49"/>
    </location>
</feature>
<dbReference type="RefSeq" id="WP_248207611.1">
    <property type="nucleotide sequence ID" value="NZ_JALNMH010000006.1"/>
</dbReference>
<name>A0ABT0GGI4_9GAMM</name>
<sequence length="162" mass="17452">MIENFAAAGPSGEARIVIRPNRSLSLRQVRGVALGYAGVVSMISVLSWLQGNAFAPLFALLNAAVFAGCLALVWRRCSRAELIAVGCDHVRVRRLPELVDLFDAHPAWVRVDTSAGRVRICSAGCRVEVGSWLVEGERVALARALDQALGQARGGMPARQEF</sequence>
<feature type="transmembrane region" description="Helical" evidence="1">
    <location>
        <begin position="55"/>
        <end position="74"/>
    </location>
</feature>
<evidence type="ECO:0000256" key="1">
    <source>
        <dbReference type="SAM" id="Phobius"/>
    </source>
</evidence>
<gene>
    <name evidence="2" type="ORF">M0G41_08205</name>
</gene>
<dbReference type="InterPro" id="IPR019253">
    <property type="entry name" value="DUF2244_TM"/>
</dbReference>
<keyword evidence="1" id="KW-1133">Transmembrane helix</keyword>